<evidence type="ECO:0000313" key="8">
    <source>
        <dbReference type="EMBL" id="MEU1954561.1"/>
    </source>
</evidence>
<feature type="transmembrane region" description="Helical" evidence="7">
    <location>
        <begin position="179"/>
        <end position="200"/>
    </location>
</feature>
<keyword evidence="4 7" id="KW-1133">Transmembrane helix</keyword>
<dbReference type="InterPro" id="IPR011701">
    <property type="entry name" value="MFS"/>
</dbReference>
<keyword evidence="9" id="KW-1185">Reference proteome</keyword>
<feature type="transmembrane region" description="Helical" evidence="7">
    <location>
        <begin position="151"/>
        <end position="173"/>
    </location>
</feature>
<evidence type="ECO:0000313" key="9">
    <source>
        <dbReference type="Proteomes" id="UP001550628"/>
    </source>
</evidence>
<comment type="subcellular location">
    <subcellularLocation>
        <location evidence="1">Cell membrane</location>
        <topology evidence="1">Multi-pass membrane protein</topology>
    </subcellularLocation>
</comment>
<dbReference type="PANTHER" id="PTHR23513:SF11">
    <property type="entry name" value="STAPHYLOFERRIN A TRANSPORTER"/>
    <property type="match status" value="1"/>
</dbReference>
<gene>
    <name evidence="8" type="ORF">ABZ510_22175</name>
</gene>
<keyword evidence="5 7" id="KW-0472">Membrane</keyword>
<feature type="transmembrane region" description="Helical" evidence="7">
    <location>
        <begin position="92"/>
        <end position="110"/>
    </location>
</feature>
<evidence type="ECO:0000256" key="3">
    <source>
        <dbReference type="ARBA" id="ARBA00022692"/>
    </source>
</evidence>
<evidence type="ECO:0000256" key="6">
    <source>
        <dbReference type="SAM" id="MobiDB-lite"/>
    </source>
</evidence>
<feature type="transmembrane region" description="Helical" evidence="7">
    <location>
        <begin position="21"/>
        <end position="45"/>
    </location>
</feature>
<evidence type="ECO:0000256" key="5">
    <source>
        <dbReference type="ARBA" id="ARBA00023136"/>
    </source>
</evidence>
<feature type="transmembrane region" description="Helical" evidence="7">
    <location>
        <begin position="243"/>
        <end position="264"/>
    </location>
</feature>
<proteinExistence type="predicted"/>
<keyword evidence="3 7" id="KW-0812">Transmembrane</keyword>
<evidence type="ECO:0000256" key="1">
    <source>
        <dbReference type="ARBA" id="ARBA00004651"/>
    </source>
</evidence>
<dbReference type="RefSeq" id="WP_356957576.1">
    <property type="nucleotide sequence ID" value="NZ_JBEYBD010000010.1"/>
</dbReference>
<comment type="caution">
    <text evidence="8">The sequence shown here is derived from an EMBL/GenBank/DDBJ whole genome shotgun (WGS) entry which is preliminary data.</text>
</comment>
<dbReference type="InterPro" id="IPR036259">
    <property type="entry name" value="MFS_trans_sf"/>
</dbReference>
<sequence length="294" mass="29864">MAADESRPVFPRDLRLLRDRSFRGIFLGAACSGATDGIVPVAFAVHSIEVFGSAGSLTVILIALWAGRFVCTPVAGIAAARRDQFAIMIGSDLARILAQAGLALVLVGTGRDSLPAMAVSAALYGAATAFYAPALATVLPRVVPGPGLPRANALIALVADISVLVGPAAAVALSATVGFVWILVLDSLTFGANLLALVYARRAAGLAPGPGGPVGVGGARGMGGPAVRAGWTSMRGIVARAPWLGWSAGLWFAVSFAIGLVAVAGPALTVTATGGGGRRSRPVWPWPPWPDRCR</sequence>
<feature type="transmembrane region" description="Helical" evidence="7">
    <location>
        <begin position="116"/>
        <end position="139"/>
    </location>
</feature>
<feature type="region of interest" description="Disordered" evidence="6">
    <location>
        <begin position="273"/>
        <end position="294"/>
    </location>
</feature>
<protein>
    <submittedName>
        <fullName evidence="8">MFS transporter</fullName>
    </submittedName>
</protein>
<accession>A0ABV2WUP0</accession>
<dbReference type="PANTHER" id="PTHR23513">
    <property type="entry name" value="INTEGRAL MEMBRANE EFFLUX PROTEIN-RELATED"/>
    <property type="match status" value="1"/>
</dbReference>
<evidence type="ECO:0000256" key="2">
    <source>
        <dbReference type="ARBA" id="ARBA00022475"/>
    </source>
</evidence>
<dbReference type="Gene3D" id="1.20.1250.20">
    <property type="entry name" value="MFS general substrate transporter like domains"/>
    <property type="match status" value="1"/>
</dbReference>
<dbReference type="SUPFAM" id="SSF103473">
    <property type="entry name" value="MFS general substrate transporter"/>
    <property type="match status" value="1"/>
</dbReference>
<dbReference type="Pfam" id="PF07690">
    <property type="entry name" value="MFS_1"/>
    <property type="match status" value="1"/>
</dbReference>
<feature type="transmembrane region" description="Helical" evidence="7">
    <location>
        <begin position="57"/>
        <end position="80"/>
    </location>
</feature>
<evidence type="ECO:0000256" key="7">
    <source>
        <dbReference type="SAM" id="Phobius"/>
    </source>
</evidence>
<reference evidence="8 9" key="1">
    <citation type="submission" date="2024-06" db="EMBL/GenBank/DDBJ databases">
        <title>The Natural Products Discovery Center: Release of the First 8490 Sequenced Strains for Exploring Actinobacteria Biosynthetic Diversity.</title>
        <authorList>
            <person name="Kalkreuter E."/>
            <person name="Kautsar S.A."/>
            <person name="Yang D."/>
            <person name="Bader C.D."/>
            <person name="Teijaro C.N."/>
            <person name="Fluegel L."/>
            <person name="Davis C.M."/>
            <person name="Simpson J.R."/>
            <person name="Lauterbach L."/>
            <person name="Steele A.D."/>
            <person name="Gui C."/>
            <person name="Meng S."/>
            <person name="Li G."/>
            <person name="Viehrig K."/>
            <person name="Ye F."/>
            <person name="Su P."/>
            <person name="Kiefer A.F."/>
            <person name="Nichols A."/>
            <person name="Cepeda A.J."/>
            <person name="Yan W."/>
            <person name="Fan B."/>
            <person name="Jiang Y."/>
            <person name="Adhikari A."/>
            <person name="Zheng C.-J."/>
            <person name="Schuster L."/>
            <person name="Cowan T.M."/>
            <person name="Smanski M.J."/>
            <person name="Chevrette M.G."/>
            <person name="De Carvalho L.P.S."/>
            <person name="Shen B."/>
        </authorList>
    </citation>
    <scope>NUCLEOTIDE SEQUENCE [LARGE SCALE GENOMIC DNA]</scope>
    <source>
        <strain evidence="8 9">NPDC019708</strain>
    </source>
</reference>
<keyword evidence="2" id="KW-1003">Cell membrane</keyword>
<evidence type="ECO:0000256" key="4">
    <source>
        <dbReference type="ARBA" id="ARBA00022989"/>
    </source>
</evidence>
<feature type="compositionally biased region" description="Pro residues" evidence="6">
    <location>
        <begin position="284"/>
        <end position="294"/>
    </location>
</feature>
<name>A0ABV2WUP0_9NOCA</name>
<organism evidence="8 9">
    <name type="scientific">Nocardia rhamnosiphila</name>
    <dbReference type="NCBI Taxonomy" id="426716"/>
    <lineage>
        <taxon>Bacteria</taxon>
        <taxon>Bacillati</taxon>
        <taxon>Actinomycetota</taxon>
        <taxon>Actinomycetes</taxon>
        <taxon>Mycobacteriales</taxon>
        <taxon>Nocardiaceae</taxon>
        <taxon>Nocardia</taxon>
    </lineage>
</organism>
<dbReference type="Proteomes" id="UP001550628">
    <property type="component" value="Unassembled WGS sequence"/>
</dbReference>
<dbReference type="EMBL" id="JBEYBF010000016">
    <property type="protein sequence ID" value="MEU1954561.1"/>
    <property type="molecule type" value="Genomic_DNA"/>
</dbReference>